<reference evidence="3" key="1">
    <citation type="journal article" date="2011" name="Nat. Biotechnol.">
        <title>The genomic sequence of the Chinese hamster ovary (CHO)-K1 cell line.</title>
        <authorList>
            <person name="Xu X."/>
            <person name="Nagarajan H."/>
            <person name="Lewis N.E."/>
            <person name="Pan S."/>
            <person name="Cai Z."/>
            <person name="Liu X."/>
            <person name="Chen W."/>
            <person name="Xie M."/>
            <person name="Wang W."/>
            <person name="Hammond S."/>
            <person name="Andersen M.R."/>
            <person name="Neff N."/>
            <person name="Passarelli B."/>
            <person name="Koh W."/>
            <person name="Fan H.C."/>
            <person name="Wang J."/>
            <person name="Gui Y."/>
            <person name="Lee K.H."/>
            <person name="Betenbaugh M.J."/>
            <person name="Quake S.R."/>
            <person name="Famili I."/>
            <person name="Palsson B.O."/>
            <person name="Wang J."/>
        </authorList>
    </citation>
    <scope>NUCLEOTIDE SEQUENCE [LARGE SCALE GENOMIC DNA]</scope>
    <source>
        <strain evidence="3">CHO K1 cell line</strain>
    </source>
</reference>
<keyword evidence="1" id="KW-0812">Transmembrane</keyword>
<evidence type="ECO:0000313" key="3">
    <source>
        <dbReference type="Proteomes" id="UP000001075"/>
    </source>
</evidence>
<dbReference type="EMBL" id="JH000255">
    <property type="protein sequence ID" value="EGW06998.1"/>
    <property type="molecule type" value="Genomic_DNA"/>
</dbReference>
<name>G3HAR9_CRIGR</name>
<organism evidence="2 3">
    <name type="scientific">Cricetulus griseus</name>
    <name type="common">Chinese hamster</name>
    <name type="synonym">Cricetulus barabensis griseus</name>
    <dbReference type="NCBI Taxonomy" id="10029"/>
    <lineage>
        <taxon>Eukaryota</taxon>
        <taxon>Metazoa</taxon>
        <taxon>Chordata</taxon>
        <taxon>Craniata</taxon>
        <taxon>Vertebrata</taxon>
        <taxon>Euteleostomi</taxon>
        <taxon>Mammalia</taxon>
        <taxon>Eutheria</taxon>
        <taxon>Euarchontoglires</taxon>
        <taxon>Glires</taxon>
        <taxon>Rodentia</taxon>
        <taxon>Myomorpha</taxon>
        <taxon>Muroidea</taxon>
        <taxon>Cricetidae</taxon>
        <taxon>Cricetinae</taxon>
        <taxon>Cricetulus</taxon>
    </lineage>
</organism>
<protein>
    <submittedName>
        <fullName evidence="2">Uncharacterized protein</fullName>
    </submittedName>
</protein>
<evidence type="ECO:0000256" key="1">
    <source>
        <dbReference type="SAM" id="Phobius"/>
    </source>
</evidence>
<proteinExistence type="predicted"/>
<dbReference type="InParanoid" id="G3HAR9"/>
<keyword evidence="1" id="KW-0472">Membrane</keyword>
<evidence type="ECO:0000313" key="2">
    <source>
        <dbReference type="EMBL" id="EGW06998.1"/>
    </source>
</evidence>
<dbReference type="Proteomes" id="UP000001075">
    <property type="component" value="Unassembled WGS sequence"/>
</dbReference>
<sequence>MWEFSDIFSTCVKQDEKMKLCLSSAVLVACGFILNIFQRMHYDWPLVLDAWRT</sequence>
<keyword evidence="1" id="KW-1133">Transmembrane helix</keyword>
<gene>
    <name evidence="2" type="ORF">I79_007527</name>
</gene>
<dbReference type="AlphaFoldDB" id="G3HAR9"/>
<feature type="transmembrane region" description="Helical" evidence="1">
    <location>
        <begin position="20"/>
        <end position="37"/>
    </location>
</feature>
<accession>G3HAR9</accession>